<reference evidence="2 3" key="1">
    <citation type="journal article" date="2020" name="Genomics">
        <title>Complete, high-quality genomes from long-read metagenomic sequencing of two wolf lichen thalli reveals enigmatic genome architecture.</title>
        <authorList>
            <person name="McKenzie S.K."/>
            <person name="Walston R.F."/>
            <person name="Allen J.L."/>
        </authorList>
    </citation>
    <scope>NUCLEOTIDE SEQUENCE [LARGE SCALE GENOMIC DNA]</scope>
    <source>
        <strain evidence="2">WasteWater2</strain>
    </source>
</reference>
<dbReference type="PANTHER" id="PTHR37535">
    <property type="entry name" value="FLUG DOMAIN PROTEIN"/>
    <property type="match status" value="1"/>
</dbReference>
<dbReference type="GeneID" id="59284984"/>
<dbReference type="InterPro" id="IPR013762">
    <property type="entry name" value="Integrase-like_cat_sf"/>
</dbReference>
<dbReference type="PANTHER" id="PTHR37535:SF2">
    <property type="entry name" value="FINGER DOMAIN PROTEIN, PUTATIVE (AFU_ORTHOLOGUE AFUA_6G09300)-RELATED"/>
    <property type="match status" value="1"/>
</dbReference>
<dbReference type="EMBL" id="JACCJC010000008">
    <property type="protein sequence ID" value="KAF6238809.1"/>
    <property type="molecule type" value="Genomic_DNA"/>
</dbReference>
<keyword evidence="3" id="KW-1185">Reference proteome</keyword>
<proteinExistence type="predicted"/>
<gene>
    <name evidence="2" type="ORF">HO173_003316</name>
</gene>
<evidence type="ECO:0000256" key="1">
    <source>
        <dbReference type="ARBA" id="ARBA00023172"/>
    </source>
</evidence>
<name>A0A8H6G1J6_9LECA</name>
<dbReference type="Pfam" id="PF11917">
    <property type="entry name" value="DUF3435"/>
    <property type="match status" value="1"/>
</dbReference>
<dbReference type="InterPro" id="IPR021842">
    <property type="entry name" value="DUF3435"/>
</dbReference>
<dbReference type="GO" id="GO:0015074">
    <property type="term" value="P:DNA integration"/>
    <property type="evidence" value="ECO:0007669"/>
    <property type="project" value="InterPro"/>
</dbReference>
<dbReference type="Proteomes" id="UP000578531">
    <property type="component" value="Unassembled WGS sequence"/>
</dbReference>
<protein>
    <recommendedName>
        <fullName evidence="4">Integrase</fullName>
    </recommendedName>
</protein>
<accession>A0A8H6G1J6</accession>
<dbReference type="SUPFAM" id="SSF56349">
    <property type="entry name" value="DNA breaking-rejoining enzymes"/>
    <property type="match status" value="1"/>
</dbReference>
<sequence length="322" mass="37801">MALLPLFDSSYSPYASPFKRSQLSAREYYNARYEKVDKCHRSTTLYADVTNSHIDRLEGLWREYYDTVDIDPYYTLKRSMEGRIKNFFHWMCNNYSVKKISSVETYWHQLSQLYIKWKGRRISPLTLKQIYNFINGPLAEEHRLDDSETDKPLLDAVDFVELLRCHWVTDTNTFPHERQRVQLATILLVAAFTGSRPGALLGITYRDLDLFVQRDKTTGEVALTLQLKLTRTKSRKKRKRPGCAIAADMALSYDKYHEWIKRLGEETGFVQVFTTYCLRRATGNAINDDPNSNEAVRNLVMDYINSAIFQRNYLSRMIRYDT</sequence>
<organism evidence="2 3">
    <name type="scientific">Letharia columbiana</name>
    <dbReference type="NCBI Taxonomy" id="112416"/>
    <lineage>
        <taxon>Eukaryota</taxon>
        <taxon>Fungi</taxon>
        <taxon>Dikarya</taxon>
        <taxon>Ascomycota</taxon>
        <taxon>Pezizomycotina</taxon>
        <taxon>Lecanoromycetes</taxon>
        <taxon>OSLEUM clade</taxon>
        <taxon>Lecanoromycetidae</taxon>
        <taxon>Lecanorales</taxon>
        <taxon>Lecanorineae</taxon>
        <taxon>Parmeliaceae</taxon>
        <taxon>Letharia</taxon>
    </lineage>
</organism>
<dbReference type="InterPro" id="IPR011010">
    <property type="entry name" value="DNA_brk_join_enz"/>
</dbReference>
<dbReference type="AlphaFoldDB" id="A0A8H6G1J6"/>
<dbReference type="OrthoDB" id="4485682at2759"/>
<dbReference type="RefSeq" id="XP_037168108.1">
    <property type="nucleotide sequence ID" value="XM_037305243.1"/>
</dbReference>
<comment type="caution">
    <text evidence="2">The sequence shown here is derived from an EMBL/GenBank/DDBJ whole genome shotgun (WGS) entry which is preliminary data.</text>
</comment>
<keyword evidence="1" id="KW-0233">DNA recombination</keyword>
<dbReference type="GO" id="GO:0003677">
    <property type="term" value="F:DNA binding"/>
    <property type="evidence" value="ECO:0007669"/>
    <property type="project" value="InterPro"/>
</dbReference>
<dbReference type="Gene3D" id="1.10.443.10">
    <property type="entry name" value="Intergrase catalytic core"/>
    <property type="match status" value="1"/>
</dbReference>
<evidence type="ECO:0000313" key="2">
    <source>
        <dbReference type="EMBL" id="KAF6238809.1"/>
    </source>
</evidence>
<dbReference type="GO" id="GO:0006310">
    <property type="term" value="P:DNA recombination"/>
    <property type="evidence" value="ECO:0007669"/>
    <property type="project" value="UniProtKB-KW"/>
</dbReference>
<evidence type="ECO:0000313" key="3">
    <source>
        <dbReference type="Proteomes" id="UP000578531"/>
    </source>
</evidence>
<evidence type="ECO:0008006" key="4">
    <source>
        <dbReference type="Google" id="ProtNLM"/>
    </source>
</evidence>